<accession>A0A561W4Z6</accession>
<dbReference type="AlphaFoldDB" id="A0A561W4Z6"/>
<proteinExistence type="predicted"/>
<sequence length="298" mass="32362">MLAGVALVLGVLSYLAYQQSAMSYPELLSNDGYIKASSPTTANVALHLASPTAAGIGDSPKTTLELQWLTQTRERFHLILHFEEEARSTEYVTGSPELAVLAVFDEFDDDGEEILVSIDPSKVRDEVVNGYYAGTSSISLMLYEPVAMEAMGKVVVDSPTLAQSFPCAALDGTDPTTAEERSALIVPGWYDCQNADPTIALPEDDVRYRQTVTVTPREASGLRLESAFGTPSLRIGLFRHGLNIYWEDQERIDAIGIFVDPVAENTGQRYLFWSGVAGGLAGGVATMFLDAILRRKQG</sequence>
<keyword evidence="3" id="KW-1185">Reference proteome</keyword>
<comment type="caution">
    <text evidence="2">The sequence shown here is derived from an EMBL/GenBank/DDBJ whole genome shotgun (WGS) entry which is preliminary data.</text>
</comment>
<gene>
    <name evidence="2" type="ORF">FHU34_114313</name>
</gene>
<keyword evidence="1" id="KW-1133">Transmembrane helix</keyword>
<name>A0A561W4Z6_9ACTN</name>
<reference evidence="2 3" key="1">
    <citation type="submission" date="2019-06" db="EMBL/GenBank/DDBJ databases">
        <title>Sequencing the genomes of 1000 actinobacteria strains.</title>
        <authorList>
            <person name="Klenk H.-P."/>
        </authorList>
    </citation>
    <scope>NUCLEOTIDE SEQUENCE [LARGE SCALE GENOMIC DNA]</scope>
    <source>
        <strain evidence="2 3">DSM 45885</strain>
    </source>
</reference>
<feature type="transmembrane region" description="Helical" evidence="1">
    <location>
        <begin position="270"/>
        <end position="293"/>
    </location>
</feature>
<evidence type="ECO:0000313" key="2">
    <source>
        <dbReference type="EMBL" id="TWG18939.1"/>
    </source>
</evidence>
<keyword evidence="1" id="KW-0472">Membrane</keyword>
<keyword evidence="1" id="KW-0812">Transmembrane</keyword>
<organism evidence="2 3">
    <name type="scientific">Micromonospora taraxaci</name>
    <dbReference type="NCBI Taxonomy" id="1316803"/>
    <lineage>
        <taxon>Bacteria</taxon>
        <taxon>Bacillati</taxon>
        <taxon>Actinomycetota</taxon>
        <taxon>Actinomycetes</taxon>
        <taxon>Micromonosporales</taxon>
        <taxon>Micromonosporaceae</taxon>
        <taxon>Micromonospora</taxon>
    </lineage>
</organism>
<protein>
    <submittedName>
        <fullName evidence="2">Uncharacterized protein</fullName>
    </submittedName>
</protein>
<evidence type="ECO:0000313" key="3">
    <source>
        <dbReference type="Proteomes" id="UP000317685"/>
    </source>
</evidence>
<dbReference type="Proteomes" id="UP000317685">
    <property type="component" value="Unassembled WGS sequence"/>
</dbReference>
<dbReference type="EMBL" id="VIWZ01000001">
    <property type="protein sequence ID" value="TWG18939.1"/>
    <property type="molecule type" value="Genomic_DNA"/>
</dbReference>
<evidence type="ECO:0000256" key="1">
    <source>
        <dbReference type="SAM" id="Phobius"/>
    </source>
</evidence>